<proteinExistence type="inferred from homology"/>
<dbReference type="OrthoDB" id="196537at2759"/>
<dbReference type="AlphaFoldDB" id="A0A9K3M218"/>
<dbReference type="InterPro" id="IPR007248">
    <property type="entry name" value="Mpv17_PMP22"/>
</dbReference>
<dbReference type="GO" id="GO:0016020">
    <property type="term" value="C:membrane"/>
    <property type="evidence" value="ECO:0007669"/>
    <property type="project" value="UniProtKB-SubCell"/>
</dbReference>
<keyword evidence="3 6" id="KW-0812">Transmembrane</keyword>
<evidence type="ECO:0000256" key="6">
    <source>
        <dbReference type="RuleBase" id="RU363053"/>
    </source>
</evidence>
<feature type="transmembrane region" description="Helical" evidence="6">
    <location>
        <begin position="12"/>
        <end position="31"/>
    </location>
</feature>
<gene>
    <name evidence="7" type="ORF">IV203_018097</name>
</gene>
<evidence type="ECO:0000256" key="1">
    <source>
        <dbReference type="ARBA" id="ARBA00004141"/>
    </source>
</evidence>
<organism evidence="7 8">
    <name type="scientific">Nitzschia inconspicua</name>
    <dbReference type="NCBI Taxonomy" id="303405"/>
    <lineage>
        <taxon>Eukaryota</taxon>
        <taxon>Sar</taxon>
        <taxon>Stramenopiles</taxon>
        <taxon>Ochrophyta</taxon>
        <taxon>Bacillariophyta</taxon>
        <taxon>Bacillariophyceae</taxon>
        <taxon>Bacillariophycidae</taxon>
        <taxon>Bacillariales</taxon>
        <taxon>Bacillariaceae</taxon>
        <taxon>Nitzschia</taxon>
    </lineage>
</organism>
<name>A0A9K3M218_9STRA</name>
<keyword evidence="5 6" id="KW-0472">Membrane</keyword>
<comment type="similarity">
    <text evidence="2 6">Belongs to the peroxisomal membrane protein PXMP2/4 family.</text>
</comment>
<comment type="subcellular location">
    <subcellularLocation>
        <location evidence="1">Membrane</location>
        <topology evidence="1">Multi-pass membrane protein</topology>
    </subcellularLocation>
</comment>
<evidence type="ECO:0000313" key="7">
    <source>
        <dbReference type="EMBL" id="KAG7371955.1"/>
    </source>
</evidence>
<keyword evidence="8" id="KW-1185">Reference proteome</keyword>
<dbReference type="Pfam" id="PF04117">
    <property type="entry name" value="Mpv17_PMP22"/>
    <property type="match status" value="1"/>
</dbReference>
<dbReference type="PANTHER" id="PTHR11266">
    <property type="entry name" value="PEROXISOMAL MEMBRANE PROTEIN 2, PXMP2 MPV17"/>
    <property type="match status" value="1"/>
</dbReference>
<dbReference type="EMBL" id="JAGRRH010000003">
    <property type="protein sequence ID" value="KAG7371955.1"/>
    <property type="molecule type" value="Genomic_DNA"/>
</dbReference>
<feature type="transmembrane region" description="Helical" evidence="6">
    <location>
        <begin position="133"/>
        <end position="154"/>
    </location>
</feature>
<protein>
    <submittedName>
        <fullName evidence="7">Mpv17 / PMP22 family protein</fullName>
    </submittedName>
</protein>
<dbReference type="GO" id="GO:0005737">
    <property type="term" value="C:cytoplasm"/>
    <property type="evidence" value="ECO:0007669"/>
    <property type="project" value="TreeGrafter"/>
</dbReference>
<dbReference type="PANTHER" id="PTHR11266:SF80">
    <property type="entry name" value="PEROXISOMAL MEMBRANE PROTEIN 2"/>
    <property type="match status" value="1"/>
</dbReference>
<evidence type="ECO:0000256" key="3">
    <source>
        <dbReference type="ARBA" id="ARBA00022692"/>
    </source>
</evidence>
<evidence type="ECO:0000313" key="8">
    <source>
        <dbReference type="Proteomes" id="UP000693970"/>
    </source>
</evidence>
<dbReference type="Proteomes" id="UP000693970">
    <property type="component" value="Unassembled WGS sequence"/>
</dbReference>
<comment type="caution">
    <text evidence="7">The sequence shown here is derived from an EMBL/GenBank/DDBJ whole genome shotgun (WGS) entry which is preliminary data.</text>
</comment>
<keyword evidence="4 6" id="KW-1133">Transmembrane helix</keyword>
<reference evidence="7" key="1">
    <citation type="journal article" date="2021" name="Sci. Rep.">
        <title>Diploid genomic architecture of Nitzschia inconspicua, an elite biomass production diatom.</title>
        <authorList>
            <person name="Oliver A."/>
            <person name="Podell S."/>
            <person name="Pinowska A."/>
            <person name="Traller J.C."/>
            <person name="Smith S.R."/>
            <person name="McClure R."/>
            <person name="Beliaev A."/>
            <person name="Bohutskyi P."/>
            <person name="Hill E.A."/>
            <person name="Rabines A."/>
            <person name="Zheng H."/>
            <person name="Allen L.Z."/>
            <person name="Kuo A."/>
            <person name="Grigoriev I.V."/>
            <person name="Allen A.E."/>
            <person name="Hazlebeck D."/>
            <person name="Allen E.E."/>
        </authorList>
    </citation>
    <scope>NUCLEOTIDE SEQUENCE</scope>
    <source>
        <strain evidence="7">Hildebrandi</strain>
    </source>
</reference>
<accession>A0A9K3M218</accession>
<evidence type="ECO:0000256" key="5">
    <source>
        <dbReference type="ARBA" id="ARBA00023136"/>
    </source>
</evidence>
<evidence type="ECO:0000256" key="4">
    <source>
        <dbReference type="ARBA" id="ARBA00022989"/>
    </source>
</evidence>
<feature type="transmembrane region" description="Helical" evidence="6">
    <location>
        <begin position="197"/>
        <end position="214"/>
    </location>
</feature>
<reference evidence="7" key="2">
    <citation type="submission" date="2021-04" db="EMBL/GenBank/DDBJ databases">
        <authorList>
            <person name="Podell S."/>
        </authorList>
    </citation>
    <scope>NUCLEOTIDE SEQUENCE</scope>
    <source>
        <strain evidence="7">Hildebrandi</strain>
    </source>
</reference>
<evidence type="ECO:0000256" key="2">
    <source>
        <dbReference type="ARBA" id="ARBA00006824"/>
    </source>
</evidence>
<feature type="transmembrane region" description="Helical" evidence="6">
    <location>
        <begin position="166"/>
        <end position="191"/>
    </location>
</feature>
<sequence>MRNMYIKVSMFWIPILGITIGLVVATSFSPFEYYIRQLELFPVQTKAITTGCIQFLGDFAAQYHESRRKRKSKNAKDHTFKYNLRRGLSLSADGMLLSGPLLHYCFAAMEAYLPTEGDGNVMVTLTHVLINDYIIDSVYIALSFAFTSLAEGYSLVELVRIFRNDFWATVSASWCTSLAFSPIEFVCFGYLPLHFRVLFMNFVDLVWGAIISFYSHRSRRHASEEEVPT</sequence>